<reference evidence="2" key="1">
    <citation type="journal article" date="2013" name="Science">
        <title>The Amborella genome and the evolution of flowering plants.</title>
        <authorList>
            <consortium name="Amborella Genome Project"/>
        </authorList>
    </citation>
    <scope>NUCLEOTIDE SEQUENCE [LARGE SCALE GENOMIC DNA]</scope>
</reference>
<dbReference type="Gramene" id="ERN11424">
    <property type="protein sequence ID" value="ERN11424"/>
    <property type="gene ID" value="AMTR_s00022p00043400"/>
</dbReference>
<evidence type="ECO:0000313" key="1">
    <source>
        <dbReference type="EMBL" id="ERN11424.1"/>
    </source>
</evidence>
<evidence type="ECO:0000313" key="2">
    <source>
        <dbReference type="Proteomes" id="UP000017836"/>
    </source>
</evidence>
<dbReference type="HOGENOM" id="CLU_2515650_0_0_1"/>
<dbReference type="Proteomes" id="UP000017836">
    <property type="component" value="Unassembled WGS sequence"/>
</dbReference>
<keyword evidence="2" id="KW-1185">Reference proteome</keyword>
<proteinExistence type="predicted"/>
<name>W1PUB5_AMBTC</name>
<organism evidence="1 2">
    <name type="scientific">Amborella trichopoda</name>
    <dbReference type="NCBI Taxonomy" id="13333"/>
    <lineage>
        <taxon>Eukaryota</taxon>
        <taxon>Viridiplantae</taxon>
        <taxon>Streptophyta</taxon>
        <taxon>Embryophyta</taxon>
        <taxon>Tracheophyta</taxon>
        <taxon>Spermatophyta</taxon>
        <taxon>Magnoliopsida</taxon>
        <taxon>Amborellales</taxon>
        <taxon>Amborellaceae</taxon>
        <taxon>Amborella</taxon>
    </lineage>
</organism>
<dbReference type="AlphaFoldDB" id="W1PUB5"/>
<dbReference type="EMBL" id="KI392687">
    <property type="protein sequence ID" value="ERN11424.1"/>
    <property type="molecule type" value="Genomic_DNA"/>
</dbReference>
<gene>
    <name evidence="1" type="ORF">AMTR_s00022p00043400</name>
</gene>
<protein>
    <submittedName>
        <fullName evidence="1">Uncharacterized protein</fullName>
    </submittedName>
</protein>
<accession>W1PUB5</accession>
<sequence length="85" mass="9355">MRASSTLMNNLTRRLVLPNLKMEGVSQPGVNCEYLRRNFVYVSKSPGGPLNLGGRDQPAICMWGGAGRGGRNFISSDFLRNIKIV</sequence>